<dbReference type="NCBIfam" id="NF033550">
    <property type="entry name" value="transpos_ISL3"/>
    <property type="match status" value="1"/>
</dbReference>
<comment type="caution">
    <text evidence="3">The sequence shown here is derived from an EMBL/GenBank/DDBJ whole genome shotgun (WGS) entry which is preliminary data.</text>
</comment>
<dbReference type="Proteomes" id="UP000182932">
    <property type="component" value="Unassembled WGS sequence"/>
</dbReference>
<feature type="domain" description="Transposase IS204/IS1001/IS1096/IS1165 DDE" evidence="1">
    <location>
        <begin position="415"/>
        <end position="531"/>
    </location>
</feature>
<feature type="domain" description="Transposase IS204/IS1001/IS1096/IS1165 zinc-finger" evidence="2">
    <location>
        <begin position="35"/>
        <end position="78"/>
    </location>
</feature>
<dbReference type="PANTHER" id="PTHR33498">
    <property type="entry name" value="TRANSPOSASE FOR INSERTION SEQUENCE ELEMENT IS1557"/>
    <property type="match status" value="1"/>
</dbReference>
<feature type="domain" description="Transposase IS204/IS1001/IS1096/IS1165 DDE" evidence="1">
    <location>
        <begin position="155"/>
        <end position="282"/>
    </location>
</feature>
<dbReference type="InterPro" id="IPR029261">
    <property type="entry name" value="Transposase_Znf"/>
</dbReference>
<dbReference type="Pfam" id="PF01610">
    <property type="entry name" value="DDE_Tnp_ISL3"/>
    <property type="match status" value="2"/>
</dbReference>
<accession>A0A975ZRA7</accession>
<evidence type="ECO:0000259" key="2">
    <source>
        <dbReference type="Pfam" id="PF14690"/>
    </source>
</evidence>
<organism evidence="3 4">
    <name type="scientific">Marinovum algicola</name>
    <dbReference type="NCBI Taxonomy" id="42444"/>
    <lineage>
        <taxon>Bacteria</taxon>
        <taxon>Pseudomonadati</taxon>
        <taxon>Pseudomonadota</taxon>
        <taxon>Alphaproteobacteria</taxon>
        <taxon>Rhodobacterales</taxon>
        <taxon>Roseobacteraceae</taxon>
        <taxon>Marinovum</taxon>
    </lineage>
</organism>
<name>A0A975ZRA7_9RHOB</name>
<dbReference type="InterPro" id="IPR002560">
    <property type="entry name" value="Transposase_DDE"/>
</dbReference>
<evidence type="ECO:0000313" key="4">
    <source>
        <dbReference type="Proteomes" id="UP000182932"/>
    </source>
</evidence>
<proteinExistence type="predicted"/>
<gene>
    <name evidence="3" type="ORF">SAMN04487940_1591</name>
</gene>
<keyword evidence="4" id="KW-1185">Reference proteome</keyword>
<reference evidence="3 4" key="1">
    <citation type="submission" date="2016-10" db="EMBL/GenBank/DDBJ databases">
        <authorList>
            <person name="Varghese N."/>
            <person name="Submissions S."/>
        </authorList>
    </citation>
    <scope>NUCLEOTIDE SEQUENCE [LARGE SCALE GENOMIC DNA]</scope>
    <source>
        <strain evidence="3 4">FF3</strain>
    </source>
</reference>
<dbReference type="PANTHER" id="PTHR33498:SF1">
    <property type="entry name" value="TRANSPOSASE FOR INSERTION SEQUENCE ELEMENT IS1557"/>
    <property type="match status" value="1"/>
</dbReference>
<evidence type="ECO:0000259" key="1">
    <source>
        <dbReference type="Pfam" id="PF01610"/>
    </source>
</evidence>
<evidence type="ECO:0000313" key="3">
    <source>
        <dbReference type="EMBL" id="SEK12586.1"/>
    </source>
</evidence>
<dbReference type="InterPro" id="IPR047951">
    <property type="entry name" value="Transpos_ISL3"/>
</dbReference>
<sequence>MISKKHWSPGSDVSIQSVERSDTGGWLVSGILTPRGICPDCGLHSRRRHGWRYRRLQDFPAHGDGVTLALQVCRWRCLASACPRRTFSDHIPSIARPFARRTSRVGEIVSHLGHATGGRPAERLLHRLGVGVSDDTVLRHLKRRADSIAQPPRVVGIDDWSWRKSQTYGTIIVDLERRTVIDILEDRTVENCTNWLRRHPEIEVVSRDRCGLYAKAARQGAPQALQVADRFHLVQNLRQAIEEQMNLHGRATGRALLSDADNISTDLHLQRSRLAHRKSREEIFTKIHALREQGLSCSEIERRTGFKRRSVAKWLKSEVPPDRRRATLKPTSPWYFEGILAVSWKKGNKRGRQLFHEIQSHGYEGSYSHLQRLLAGWRRAEKQTSADLSTSSVRLEPVRDPQTGHAISPVIAAALCIKPRATLTSDQARKVDALKAGSPGFATMRSLAMRFKGILRGRQSGPLDAWIDNAVETNIIPIMRFARTLHRDIDAVRNAIELPWSNGQAEGQVNRLKTLKRAMYGRAGPELLRARMLPLRHTE</sequence>
<dbReference type="EMBL" id="FNYY01000059">
    <property type="protein sequence ID" value="SEK12586.1"/>
    <property type="molecule type" value="Genomic_DNA"/>
</dbReference>
<protein>
    <submittedName>
        <fullName evidence="3">Transposase</fullName>
    </submittedName>
</protein>
<dbReference type="Pfam" id="PF14690">
    <property type="entry name" value="Zn_ribbon_ISL3"/>
    <property type="match status" value="1"/>
</dbReference>
<dbReference type="AlphaFoldDB" id="A0A975ZRA7"/>